<evidence type="ECO:0000256" key="2">
    <source>
        <dbReference type="ARBA" id="ARBA00019841"/>
    </source>
</evidence>
<evidence type="ECO:0000313" key="10">
    <source>
        <dbReference type="Proteomes" id="UP000198393"/>
    </source>
</evidence>
<dbReference type="GO" id="GO:0003676">
    <property type="term" value="F:nucleic acid binding"/>
    <property type="evidence" value="ECO:0007669"/>
    <property type="project" value="InterPro"/>
</dbReference>
<dbReference type="NCBIfam" id="TIGR00644">
    <property type="entry name" value="recJ"/>
    <property type="match status" value="1"/>
</dbReference>
<comment type="similarity">
    <text evidence="1">Belongs to the RecJ family.</text>
</comment>
<feature type="domain" description="DHHA1" evidence="7">
    <location>
        <begin position="349"/>
        <end position="439"/>
    </location>
</feature>
<keyword evidence="10" id="KW-1185">Reference proteome</keyword>
<dbReference type="RefSeq" id="WP_089354842.1">
    <property type="nucleotide sequence ID" value="NZ_FZPD01000001.1"/>
</dbReference>
<evidence type="ECO:0000313" key="9">
    <source>
        <dbReference type="EMBL" id="SNS41591.1"/>
    </source>
</evidence>
<dbReference type="Pfam" id="PF01368">
    <property type="entry name" value="DHH"/>
    <property type="match status" value="1"/>
</dbReference>
<dbReference type="InterPro" id="IPR001667">
    <property type="entry name" value="DDH_dom"/>
</dbReference>
<sequence length="565" mass="63407">MEKQWVYREEPNPEIVEKLSKEININEYLAKILVQRGVSTFDQAKEFFRPSLSRLHDPFLMLNMDKAVNRLTEAVFNKEKILIYGDYDVDGTTSVSLVYLFLKHFSDNLEFYIPDRYTEGYGISKKGIDYAIEKGFKLIIALDCGVRAIDRAKQAQEAGIDLIICDHHIPGDELPGAYALLDPKQKDCKYPFKELSGCGVGFKLLEAFCQQNTIEKEKLFELLDLVAVSIASDIVPIVGENRILAFYGLKKLNHSPSAGLKSLIEVSGKKNEFSISDVVFSIGPRINAAGRLTHAKESVNLLIGDAKETDAFADNLNDRNKERREFDQSITSEALEMIAAFKDERKSTVLFKEDWHKGVIGIVASRCIEHYHRPTIILTESKGKATGSARSVDGFDVHQAISECSDLLEQFGGHTHAAGLTLPLKNVDSFINRFEEVVSARILPEQLIPKVEIDTEIPLSFITFKTLNVMNQMGPFGPKNMSPVFGTKNVIVDTAPKVIKDSHIKGFLHAQNSTKLFEFIGFGMANKIESIKVGKPFQIAYHLEENNYMGNKSLILNLKDVRFDA</sequence>
<accession>A0A239EAU9</accession>
<dbReference type="SUPFAM" id="SSF64182">
    <property type="entry name" value="DHH phosphoesterases"/>
    <property type="match status" value="1"/>
</dbReference>
<dbReference type="GO" id="GO:0008409">
    <property type="term" value="F:5'-3' exonuclease activity"/>
    <property type="evidence" value="ECO:0007669"/>
    <property type="project" value="InterPro"/>
</dbReference>
<keyword evidence="5 9" id="KW-0269">Exonuclease</keyword>
<reference evidence="9 10" key="1">
    <citation type="submission" date="2017-06" db="EMBL/GenBank/DDBJ databases">
        <authorList>
            <person name="Kim H.J."/>
            <person name="Triplett B.A."/>
        </authorList>
    </citation>
    <scope>NUCLEOTIDE SEQUENCE [LARGE SCALE GENOMIC DNA]</scope>
    <source>
        <strain evidence="9 10">DSM 19307</strain>
    </source>
</reference>
<dbReference type="OrthoDB" id="9809852at2"/>
<dbReference type="PANTHER" id="PTHR30255">
    <property type="entry name" value="SINGLE-STRANDED-DNA-SPECIFIC EXONUCLEASE RECJ"/>
    <property type="match status" value="1"/>
</dbReference>
<dbReference type="AlphaFoldDB" id="A0A239EAU9"/>
<keyword evidence="3" id="KW-0540">Nuclease</keyword>
<dbReference type="Gene3D" id="3.90.1640.30">
    <property type="match status" value="1"/>
</dbReference>
<evidence type="ECO:0000259" key="6">
    <source>
        <dbReference type="Pfam" id="PF01368"/>
    </source>
</evidence>
<dbReference type="InterPro" id="IPR004610">
    <property type="entry name" value="RecJ"/>
</dbReference>
<evidence type="ECO:0000256" key="4">
    <source>
        <dbReference type="ARBA" id="ARBA00022801"/>
    </source>
</evidence>
<protein>
    <recommendedName>
        <fullName evidence="2">Single-stranded-DNA-specific exonuclease RecJ</fullName>
    </recommendedName>
</protein>
<dbReference type="Pfam" id="PF17768">
    <property type="entry name" value="RecJ_OB"/>
    <property type="match status" value="1"/>
</dbReference>
<proteinExistence type="inferred from homology"/>
<dbReference type="Pfam" id="PF02272">
    <property type="entry name" value="DHHA1"/>
    <property type="match status" value="1"/>
</dbReference>
<evidence type="ECO:0000256" key="3">
    <source>
        <dbReference type="ARBA" id="ARBA00022722"/>
    </source>
</evidence>
<feature type="domain" description="RecJ OB" evidence="8">
    <location>
        <begin position="453"/>
        <end position="560"/>
    </location>
</feature>
<evidence type="ECO:0000256" key="1">
    <source>
        <dbReference type="ARBA" id="ARBA00005915"/>
    </source>
</evidence>
<dbReference type="PANTHER" id="PTHR30255:SF2">
    <property type="entry name" value="SINGLE-STRANDED-DNA-SPECIFIC EXONUCLEASE RECJ"/>
    <property type="match status" value="1"/>
</dbReference>
<gene>
    <name evidence="9" type="ORF">SAMN05421640_0049</name>
</gene>
<feature type="domain" description="DDH" evidence="6">
    <location>
        <begin position="80"/>
        <end position="230"/>
    </location>
</feature>
<dbReference type="InterPro" id="IPR051673">
    <property type="entry name" value="SSDNA_exonuclease_RecJ"/>
</dbReference>
<dbReference type="GO" id="GO:0006281">
    <property type="term" value="P:DNA repair"/>
    <property type="evidence" value="ECO:0007669"/>
    <property type="project" value="InterPro"/>
</dbReference>
<name>A0A239EAU9_EKHLU</name>
<dbReference type="InterPro" id="IPR038763">
    <property type="entry name" value="DHH_sf"/>
</dbReference>
<dbReference type="GO" id="GO:0006310">
    <property type="term" value="P:DNA recombination"/>
    <property type="evidence" value="ECO:0007669"/>
    <property type="project" value="InterPro"/>
</dbReference>
<evidence type="ECO:0000256" key="5">
    <source>
        <dbReference type="ARBA" id="ARBA00022839"/>
    </source>
</evidence>
<organism evidence="9 10">
    <name type="scientific">Ekhidna lutea</name>
    <dbReference type="NCBI Taxonomy" id="447679"/>
    <lineage>
        <taxon>Bacteria</taxon>
        <taxon>Pseudomonadati</taxon>
        <taxon>Bacteroidota</taxon>
        <taxon>Cytophagia</taxon>
        <taxon>Cytophagales</taxon>
        <taxon>Reichenbachiellaceae</taxon>
        <taxon>Ekhidna</taxon>
    </lineage>
</organism>
<dbReference type="InterPro" id="IPR041122">
    <property type="entry name" value="RecJ_OB"/>
</dbReference>
<dbReference type="Proteomes" id="UP000198393">
    <property type="component" value="Unassembled WGS sequence"/>
</dbReference>
<evidence type="ECO:0000259" key="7">
    <source>
        <dbReference type="Pfam" id="PF02272"/>
    </source>
</evidence>
<dbReference type="EMBL" id="FZPD01000001">
    <property type="protein sequence ID" value="SNS41591.1"/>
    <property type="molecule type" value="Genomic_DNA"/>
</dbReference>
<dbReference type="InterPro" id="IPR003156">
    <property type="entry name" value="DHHA1_dom"/>
</dbReference>
<evidence type="ECO:0000259" key="8">
    <source>
        <dbReference type="Pfam" id="PF17768"/>
    </source>
</evidence>
<keyword evidence="4" id="KW-0378">Hydrolase</keyword>
<dbReference type="Gene3D" id="3.10.310.30">
    <property type="match status" value="1"/>
</dbReference>